<dbReference type="Proteomes" id="UP000531594">
    <property type="component" value="Unassembled WGS sequence"/>
</dbReference>
<accession>A0A7X0HQ85</accession>
<dbReference type="PIRSF" id="PIRSF006806">
    <property type="entry name" value="FTHF_cligase"/>
    <property type="match status" value="1"/>
</dbReference>
<sequence length="187" mass="21388">MEKQKLRKEIRAKLKQIPKPLYEHYSYTIAQELYKDPLWQAASVIGITISIAPEVDTYQIIRTAWAEGKRVAVPKCHDKERTMDFRYLQRFNQLESVYFGLLEPIETETELAAKAEIDLLLVPGIAFTQQGYRMGVGGGYYDRFLEDFKGGTISLAFAQQIVPEIPVEEHDLPVGKIITNDGRYSLS</sequence>
<feature type="binding site" evidence="4">
    <location>
        <begin position="133"/>
        <end position="141"/>
    </location>
    <ligand>
        <name>ATP</name>
        <dbReference type="ChEBI" id="CHEBI:30616"/>
    </ligand>
</feature>
<dbReference type="SUPFAM" id="SSF100950">
    <property type="entry name" value="NagB/RpiA/CoA transferase-like"/>
    <property type="match status" value="1"/>
</dbReference>
<feature type="binding site" evidence="4">
    <location>
        <position position="49"/>
    </location>
    <ligand>
        <name>substrate</name>
    </ligand>
</feature>
<comment type="catalytic activity">
    <reaction evidence="5">
        <text>(6S)-5-formyl-5,6,7,8-tetrahydrofolate + ATP = (6R)-5,10-methenyltetrahydrofolate + ADP + phosphate</text>
        <dbReference type="Rhea" id="RHEA:10488"/>
        <dbReference type="ChEBI" id="CHEBI:30616"/>
        <dbReference type="ChEBI" id="CHEBI:43474"/>
        <dbReference type="ChEBI" id="CHEBI:57455"/>
        <dbReference type="ChEBI" id="CHEBI:57457"/>
        <dbReference type="ChEBI" id="CHEBI:456216"/>
        <dbReference type="EC" id="6.3.3.2"/>
    </reaction>
</comment>
<dbReference type="RefSeq" id="WP_184524401.1">
    <property type="nucleotide sequence ID" value="NZ_JACHGK010000003.1"/>
</dbReference>
<name>A0A7X0HQ85_9BACI</name>
<evidence type="ECO:0000256" key="1">
    <source>
        <dbReference type="ARBA" id="ARBA00010638"/>
    </source>
</evidence>
<keyword evidence="5" id="KW-0460">Magnesium</keyword>
<dbReference type="EC" id="6.3.3.2" evidence="5"/>
<feature type="binding site" evidence="4">
    <location>
        <begin position="3"/>
        <end position="7"/>
    </location>
    <ligand>
        <name>ATP</name>
        <dbReference type="ChEBI" id="CHEBI:30616"/>
    </ligand>
</feature>
<keyword evidence="5" id="KW-0479">Metal-binding</keyword>
<evidence type="ECO:0000256" key="3">
    <source>
        <dbReference type="ARBA" id="ARBA00022840"/>
    </source>
</evidence>
<keyword evidence="3 4" id="KW-0067">ATP-binding</keyword>
<dbReference type="GO" id="GO:0035999">
    <property type="term" value="P:tetrahydrofolate interconversion"/>
    <property type="evidence" value="ECO:0007669"/>
    <property type="project" value="TreeGrafter"/>
</dbReference>
<dbReference type="AlphaFoldDB" id="A0A7X0HQ85"/>
<comment type="caution">
    <text evidence="6">The sequence shown here is derived from an EMBL/GenBank/DDBJ whole genome shotgun (WGS) entry which is preliminary data.</text>
</comment>
<dbReference type="InterPro" id="IPR002698">
    <property type="entry name" value="FTHF_cligase"/>
</dbReference>
<dbReference type="GO" id="GO:0046872">
    <property type="term" value="F:metal ion binding"/>
    <property type="evidence" value="ECO:0007669"/>
    <property type="project" value="UniProtKB-KW"/>
</dbReference>
<dbReference type="GO" id="GO:0005524">
    <property type="term" value="F:ATP binding"/>
    <property type="evidence" value="ECO:0007669"/>
    <property type="project" value="UniProtKB-KW"/>
</dbReference>
<evidence type="ECO:0000313" key="6">
    <source>
        <dbReference type="EMBL" id="MBB6444923.1"/>
    </source>
</evidence>
<keyword evidence="6" id="KW-0436">Ligase</keyword>
<keyword evidence="7" id="KW-1185">Reference proteome</keyword>
<keyword evidence="2 4" id="KW-0547">Nucleotide-binding</keyword>
<gene>
    <name evidence="6" type="ORF">HNR53_001532</name>
</gene>
<organism evidence="6 7">
    <name type="scientific">Bacillus benzoevorans</name>
    <dbReference type="NCBI Taxonomy" id="1456"/>
    <lineage>
        <taxon>Bacteria</taxon>
        <taxon>Bacillati</taxon>
        <taxon>Bacillota</taxon>
        <taxon>Bacilli</taxon>
        <taxon>Bacillales</taxon>
        <taxon>Bacillaceae</taxon>
        <taxon>Bacillus</taxon>
    </lineage>
</organism>
<dbReference type="PANTHER" id="PTHR23407">
    <property type="entry name" value="ATPASE INHIBITOR/5-FORMYLTETRAHYDROFOLATE CYCLO-LIGASE"/>
    <property type="match status" value="1"/>
</dbReference>
<comment type="cofactor">
    <cofactor evidence="5">
        <name>Mg(2+)</name>
        <dbReference type="ChEBI" id="CHEBI:18420"/>
    </cofactor>
</comment>
<dbReference type="PANTHER" id="PTHR23407:SF1">
    <property type="entry name" value="5-FORMYLTETRAHYDROFOLATE CYCLO-LIGASE"/>
    <property type="match status" value="1"/>
</dbReference>
<dbReference type="InterPro" id="IPR024185">
    <property type="entry name" value="FTHF_cligase-like_sf"/>
</dbReference>
<dbReference type="EMBL" id="JACHGK010000003">
    <property type="protein sequence ID" value="MBB6444923.1"/>
    <property type="molecule type" value="Genomic_DNA"/>
</dbReference>
<comment type="similarity">
    <text evidence="1 5">Belongs to the 5-formyltetrahydrofolate cyclo-ligase family.</text>
</comment>
<dbReference type="Gene3D" id="3.40.50.10420">
    <property type="entry name" value="NagB/RpiA/CoA transferase-like"/>
    <property type="match status" value="1"/>
</dbReference>
<proteinExistence type="inferred from homology"/>
<dbReference type="GO" id="GO:0030272">
    <property type="term" value="F:5-formyltetrahydrofolate cyclo-ligase activity"/>
    <property type="evidence" value="ECO:0007669"/>
    <property type="project" value="UniProtKB-EC"/>
</dbReference>
<protein>
    <recommendedName>
        <fullName evidence="5">5-formyltetrahydrofolate cyclo-ligase</fullName>
        <ecNumber evidence="5">6.3.3.2</ecNumber>
    </recommendedName>
</protein>
<evidence type="ECO:0000256" key="4">
    <source>
        <dbReference type="PIRSR" id="PIRSR006806-1"/>
    </source>
</evidence>
<evidence type="ECO:0000256" key="5">
    <source>
        <dbReference type="RuleBase" id="RU361279"/>
    </source>
</evidence>
<feature type="binding site" evidence="4">
    <location>
        <position position="54"/>
    </location>
    <ligand>
        <name>substrate</name>
    </ligand>
</feature>
<evidence type="ECO:0000256" key="2">
    <source>
        <dbReference type="ARBA" id="ARBA00022741"/>
    </source>
</evidence>
<evidence type="ECO:0000313" key="7">
    <source>
        <dbReference type="Proteomes" id="UP000531594"/>
    </source>
</evidence>
<dbReference type="InterPro" id="IPR037171">
    <property type="entry name" value="NagB/RpiA_transferase-like"/>
</dbReference>
<reference evidence="6 7" key="1">
    <citation type="submission" date="2020-08" db="EMBL/GenBank/DDBJ databases">
        <title>Genomic Encyclopedia of Type Strains, Phase IV (KMG-IV): sequencing the most valuable type-strain genomes for metagenomic binning, comparative biology and taxonomic classification.</title>
        <authorList>
            <person name="Goeker M."/>
        </authorList>
    </citation>
    <scope>NUCLEOTIDE SEQUENCE [LARGE SCALE GENOMIC DNA]</scope>
    <source>
        <strain evidence="6 7">DSM 5391</strain>
    </source>
</reference>
<dbReference type="NCBIfam" id="TIGR02727">
    <property type="entry name" value="MTHFS_bact"/>
    <property type="match status" value="1"/>
</dbReference>
<dbReference type="Pfam" id="PF01812">
    <property type="entry name" value="5-FTHF_cyc-lig"/>
    <property type="match status" value="1"/>
</dbReference>
<dbReference type="GO" id="GO:0009396">
    <property type="term" value="P:folic acid-containing compound biosynthetic process"/>
    <property type="evidence" value="ECO:0007669"/>
    <property type="project" value="TreeGrafter"/>
</dbReference>